<dbReference type="RefSeq" id="WP_310326478.1">
    <property type="nucleotide sequence ID" value="NZ_JAVDXV010000002.1"/>
</dbReference>
<reference evidence="2 3" key="1">
    <citation type="submission" date="2023-07" db="EMBL/GenBank/DDBJ databases">
        <title>Sorghum-associated microbial communities from plants grown in Nebraska, USA.</title>
        <authorList>
            <person name="Schachtman D."/>
        </authorList>
    </citation>
    <scope>NUCLEOTIDE SEQUENCE [LARGE SCALE GENOMIC DNA]</scope>
    <source>
        <strain evidence="2 3">BE316</strain>
    </source>
</reference>
<feature type="signal peptide" evidence="1">
    <location>
        <begin position="1"/>
        <end position="18"/>
    </location>
</feature>
<evidence type="ECO:0008006" key="4">
    <source>
        <dbReference type="Google" id="ProtNLM"/>
    </source>
</evidence>
<dbReference type="EMBL" id="JAVDXV010000002">
    <property type="protein sequence ID" value="MDR7332233.1"/>
    <property type="molecule type" value="Genomic_DNA"/>
</dbReference>
<evidence type="ECO:0000313" key="2">
    <source>
        <dbReference type="EMBL" id="MDR7332233.1"/>
    </source>
</evidence>
<comment type="caution">
    <text evidence="2">The sequence shown here is derived from an EMBL/GenBank/DDBJ whole genome shotgun (WGS) entry which is preliminary data.</text>
</comment>
<name>A0ABU2A6K3_9BURK</name>
<evidence type="ECO:0000313" key="3">
    <source>
        <dbReference type="Proteomes" id="UP001180825"/>
    </source>
</evidence>
<keyword evidence="3" id="KW-1185">Reference proteome</keyword>
<sequence length="142" mass="15136">MRLALLLLSLTPAMTGCAVFEALGGMPYAEKTVRLPQAVSAATALDCVASSVQSLREGRGTWMAVSRRDDAQGLLETGNYPESNLAGFRVRARVDEPRRQMRLQLKAGGPYYIDLGAKPGVAELAMAVDTCLAAAAAQREHS</sequence>
<accession>A0ABU2A6K3</accession>
<keyword evidence="1" id="KW-0732">Signal</keyword>
<organism evidence="2 3">
    <name type="scientific">Roseateles asaccharophilus</name>
    <dbReference type="NCBI Taxonomy" id="582607"/>
    <lineage>
        <taxon>Bacteria</taxon>
        <taxon>Pseudomonadati</taxon>
        <taxon>Pseudomonadota</taxon>
        <taxon>Betaproteobacteria</taxon>
        <taxon>Burkholderiales</taxon>
        <taxon>Sphaerotilaceae</taxon>
        <taxon>Roseateles</taxon>
    </lineage>
</organism>
<dbReference type="PROSITE" id="PS51257">
    <property type="entry name" value="PROKAR_LIPOPROTEIN"/>
    <property type="match status" value="1"/>
</dbReference>
<gene>
    <name evidence="2" type="ORF">J2X21_001359</name>
</gene>
<proteinExistence type="predicted"/>
<feature type="chain" id="PRO_5046628803" description="Lipoprotein" evidence="1">
    <location>
        <begin position="19"/>
        <end position="142"/>
    </location>
</feature>
<dbReference type="Proteomes" id="UP001180825">
    <property type="component" value="Unassembled WGS sequence"/>
</dbReference>
<evidence type="ECO:0000256" key="1">
    <source>
        <dbReference type="SAM" id="SignalP"/>
    </source>
</evidence>
<protein>
    <recommendedName>
        <fullName evidence="4">Lipoprotein</fullName>
    </recommendedName>
</protein>